<sequence length="178" mass="19506">MFQEGHLAGLLGSEELGSLSLRRTPEADSTSGAGMPVPVNFTEAVTDRAAVQRAITVTAEPAVEVVGHWFSDTRLDFRPETYWAVGTKITLGLRLKDVKGADGVYGTPVQGRHLPHRPRADQHGRPGGEDHDRTAGRCDHGHLSRLRRRCRAHHLVRDHGDQRAVQADSDGVLDGRTR</sequence>
<dbReference type="CDD" id="cd13432">
    <property type="entry name" value="LDT_IgD_like_2"/>
    <property type="match status" value="1"/>
</dbReference>
<evidence type="ECO:0000313" key="3">
    <source>
        <dbReference type="EMBL" id="GGJ16669.1"/>
    </source>
</evidence>
<protein>
    <recommendedName>
        <fullName evidence="2">Bacterial Ig domain-containing protein</fullName>
    </recommendedName>
</protein>
<evidence type="ECO:0000259" key="2">
    <source>
        <dbReference type="Pfam" id="PF17964"/>
    </source>
</evidence>
<keyword evidence="4" id="KW-1185">Reference proteome</keyword>
<reference evidence="3" key="1">
    <citation type="journal article" date="2014" name="Int. J. Syst. Evol. Microbiol.">
        <title>Complete genome sequence of Corynebacterium casei LMG S-19264T (=DSM 44701T), isolated from a smear-ripened cheese.</title>
        <authorList>
            <consortium name="US DOE Joint Genome Institute (JGI-PGF)"/>
            <person name="Walter F."/>
            <person name="Albersmeier A."/>
            <person name="Kalinowski J."/>
            <person name="Ruckert C."/>
        </authorList>
    </citation>
    <scope>NUCLEOTIDE SEQUENCE</scope>
    <source>
        <strain evidence="3">CGMCC 4.7272</strain>
    </source>
</reference>
<proteinExistence type="predicted"/>
<dbReference type="AlphaFoldDB" id="A0A917KL70"/>
<dbReference type="Proteomes" id="UP000625682">
    <property type="component" value="Unassembled WGS sequence"/>
</dbReference>
<organism evidence="3 4">
    <name type="scientific">Streptomyces lacrimifluminis</name>
    <dbReference type="NCBI Taxonomy" id="1500077"/>
    <lineage>
        <taxon>Bacteria</taxon>
        <taxon>Bacillati</taxon>
        <taxon>Actinomycetota</taxon>
        <taxon>Actinomycetes</taxon>
        <taxon>Kitasatosporales</taxon>
        <taxon>Streptomycetaceae</taxon>
        <taxon>Streptomyces</taxon>
    </lineage>
</organism>
<dbReference type="InterPro" id="IPR041280">
    <property type="entry name" value="Big_10"/>
</dbReference>
<dbReference type="Gene3D" id="2.60.40.3710">
    <property type="match status" value="1"/>
</dbReference>
<reference evidence="3" key="2">
    <citation type="submission" date="2020-09" db="EMBL/GenBank/DDBJ databases">
        <authorList>
            <person name="Sun Q."/>
            <person name="Zhou Y."/>
        </authorList>
    </citation>
    <scope>NUCLEOTIDE SEQUENCE</scope>
    <source>
        <strain evidence="3">CGMCC 4.7272</strain>
    </source>
</reference>
<dbReference type="Pfam" id="PF17964">
    <property type="entry name" value="Big_10"/>
    <property type="match status" value="1"/>
</dbReference>
<evidence type="ECO:0000313" key="4">
    <source>
        <dbReference type="Proteomes" id="UP000625682"/>
    </source>
</evidence>
<name>A0A917KL70_9ACTN</name>
<accession>A0A917KL70</accession>
<comment type="caution">
    <text evidence="3">The sequence shown here is derived from an EMBL/GenBank/DDBJ whole genome shotgun (WGS) entry which is preliminary data.</text>
</comment>
<feature type="domain" description="Bacterial Ig" evidence="2">
    <location>
        <begin position="21"/>
        <end position="99"/>
    </location>
</feature>
<feature type="region of interest" description="Disordered" evidence="1">
    <location>
        <begin position="106"/>
        <end position="140"/>
    </location>
</feature>
<evidence type="ECO:0000256" key="1">
    <source>
        <dbReference type="SAM" id="MobiDB-lite"/>
    </source>
</evidence>
<dbReference type="EMBL" id="BMMU01000002">
    <property type="protein sequence ID" value="GGJ16669.1"/>
    <property type="molecule type" value="Genomic_DNA"/>
</dbReference>
<feature type="compositionally biased region" description="Basic and acidic residues" evidence="1">
    <location>
        <begin position="118"/>
        <end position="140"/>
    </location>
</feature>
<gene>
    <name evidence="3" type="ORF">GCM10012282_11010</name>
</gene>